<keyword evidence="2" id="KW-0645">Protease</keyword>
<keyword evidence="7 10" id="KW-0482">Metalloprotease</keyword>
<evidence type="ECO:0000256" key="7">
    <source>
        <dbReference type="ARBA" id="ARBA00023049"/>
    </source>
</evidence>
<gene>
    <name evidence="10" type="ORF">ACFQV2_27765</name>
</gene>
<comment type="similarity">
    <text evidence="1">Belongs to the peptidase M43B family.</text>
</comment>
<evidence type="ECO:0000313" key="11">
    <source>
        <dbReference type="Proteomes" id="UP001596512"/>
    </source>
</evidence>
<dbReference type="InterPro" id="IPR024079">
    <property type="entry name" value="MetalloPept_cat_dom_sf"/>
</dbReference>
<accession>A0ABW2TV56</accession>
<feature type="domain" description="Peptidase M43 pregnancy-associated plasma-A" evidence="9">
    <location>
        <begin position="129"/>
        <end position="234"/>
    </location>
</feature>
<evidence type="ECO:0000256" key="4">
    <source>
        <dbReference type="ARBA" id="ARBA00022729"/>
    </source>
</evidence>
<dbReference type="PANTHER" id="PTHR47466:SF1">
    <property type="entry name" value="METALLOPROTEASE MEP1 (AFU_ORTHOLOGUE AFUA_1G07730)-RELATED"/>
    <property type="match status" value="1"/>
</dbReference>
<evidence type="ECO:0000259" key="9">
    <source>
        <dbReference type="Pfam" id="PF05572"/>
    </source>
</evidence>
<evidence type="ECO:0000256" key="1">
    <source>
        <dbReference type="ARBA" id="ARBA00008721"/>
    </source>
</evidence>
<reference evidence="11" key="1">
    <citation type="journal article" date="2019" name="Int. J. Syst. Evol. Microbiol.">
        <title>The Global Catalogue of Microorganisms (GCM) 10K type strain sequencing project: providing services to taxonomists for standard genome sequencing and annotation.</title>
        <authorList>
            <consortium name="The Broad Institute Genomics Platform"/>
            <consortium name="The Broad Institute Genome Sequencing Center for Infectious Disease"/>
            <person name="Wu L."/>
            <person name="Ma J."/>
        </authorList>
    </citation>
    <scope>NUCLEOTIDE SEQUENCE [LARGE SCALE GENOMIC DNA]</scope>
    <source>
        <strain evidence="11">JCM 17695</strain>
    </source>
</reference>
<evidence type="ECO:0000313" key="10">
    <source>
        <dbReference type="EMBL" id="MFC7616693.1"/>
    </source>
</evidence>
<sequence>MTAVDIAVVEKKTKDLLAKRRAEGYYVPKGALATATVPVHVHVMAAANGTGNVTDQQISQQIAVLNQTFGGQESSQAANTGFTFQLASVDRYFNDRWHRDEQSSTYRAKTRKGGMNALNIWLVDFSYLGIATFPWGGNAKIDGIRVNYGSLPGGDIANYDLGETATHEAGHWLGLYHTFQGGCTTKNDEVADTPAQSSPTEGCPEGRDSCNLPGLDPIYNYMDYSYDSCYNQFSPARASG</sequence>
<dbReference type="CDD" id="cd04275">
    <property type="entry name" value="ZnMc_pappalysin_like"/>
    <property type="match status" value="1"/>
</dbReference>
<proteinExistence type="inferred from homology"/>
<evidence type="ECO:0000256" key="8">
    <source>
        <dbReference type="ARBA" id="ARBA00023157"/>
    </source>
</evidence>
<dbReference type="Pfam" id="PF05572">
    <property type="entry name" value="Peptidase_M43"/>
    <property type="match status" value="1"/>
</dbReference>
<dbReference type="SUPFAM" id="SSF55486">
    <property type="entry name" value="Metalloproteases ('zincins'), catalytic domain"/>
    <property type="match status" value="1"/>
</dbReference>
<evidence type="ECO:0000256" key="3">
    <source>
        <dbReference type="ARBA" id="ARBA00022723"/>
    </source>
</evidence>
<name>A0ABW2TV56_9PSEU</name>
<dbReference type="PANTHER" id="PTHR47466">
    <property type="match status" value="1"/>
</dbReference>
<keyword evidence="3" id="KW-0479">Metal-binding</keyword>
<protein>
    <submittedName>
        <fullName evidence="10">Zinc metalloprotease</fullName>
    </submittedName>
</protein>
<evidence type="ECO:0000256" key="6">
    <source>
        <dbReference type="ARBA" id="ARBA00022833"/>
    </source>
</evidence>
<organism evidence="10 11">
    <name type="scientific">Actinokineospora soli</name>
    <dbReference type="NCBI Taxonomy" id="1048753"/>
    <lineage>
        <taxon>Bacteria</taxon>
        <taxon>Bacillati</taxon>
        <taxon>Actinomycetota</taxon>
        <taxon>Actinomycetes</taxon>
        <taxon>Pseudonocardiales</taxon>
        <taxon>Pseudonocardiaceae</taxon>
        <taxon>Actinokineospora</taxon>
    </lineage>
</organism>
<dbReference type="Proteomes" id="UP001596512">
    <property type="component" value="Unassembled WGS sequence"/>
</dbReference>
<evidence type="ECO:0000256" key="5">
    <source>
        <dbReference type="ARBA" id="ARBA00022801"/>
    </source>
</evidence>
<keyword evidence="4" id="KW-0732">Signal</keyword>
<comment type="caution">
    <text evidence="10">The sequence shown here is derived from an EMBL/GenBank/DDBJ whole genome shotgun (WGS) entry which is preliminary data.</text>
</comment>
<keyword evidence="11" id="KW-1185">Reference proteome</keyword>
<keyword evidence="6" id="KW-0862">Zinc</keyword>
<dbReference type="GO" id="GO:0008237">
    <property type="term" value="F:metallopeptidase activity"/>
    <property type="evidence" value="ECO:0007669"/>
    <property type="project" value="UniProtKB-KW"/>
</dbReference>
<dbReference type="EMBL" id="JBHTEY010000004">
    <property type="protein sequence ID" value="MFC7616693.1"/>
    <property type="molecule type" value="Genomic_DNA"/>
</dbReference>
<keyword evidence="8" id="KW-1015">Disulfide bond</keyword>
<dbReference type="Gene3D" id="3.40.390.10">
    <property type="entry name" value="Collagenase (Catalytic Domain)"/>
    <property type="match status" value="1"/>
</dbReference>
<evidence type="ECO:0000256" key="2">
    <source>
        <dbReference type="ARBA" id="ARBA00022670"/>
    </source>
</evidence>
<dbReference type="InterPro" id="IPR008754">
    <property type="entry name" value="Peptidase_M43"/>
</dbReference>
<keyword evidence="5" id="KW-0378">Hydrolase</keyword>